<dbReference type="RefSeq" id="WP_205723172.1">
    <property type="nucleotide sequence ID" value="NZ_CP070608.1"/>
</dbReference>
<evidence type="ECO:0000256" key="1">
    <source>
        <dbReference type="ARBA" id="ARBA00022630"/>
    </source>
</evidence>
<dbReference type="Proteomes" id="UP000662783">
    <property type="component" value="Chromosome"/>
</dbReference>
<feature type="domain" description="NADPH-dependent FMN reductase-like" evidence="3">
    <location>
        <begin position="1"/>
        <end position="116"/>
    </location>
</feature>
<dbReference type="InterPro" id="IPR029039">
    <property type="entry name" value="Flavoprotein-like_sf"/>
</dbReference>
<dbReference type="SUPFAM" id="SSF52218">
    <property type="entry name" value="Flavoproteins"/>
    <property type="match status" value="1"/>
</dbReference>
<protein>
    <submittedName>
        <fullName evidence="4">NAD(P)H-dependent oxidoreductase</fullName>
    </submittedName>
</protein>
<evidence type="ECO:0000313" key="4">
    <source>
        <dbReference type="EMBL" id="QSE98658.1"/>
    </source>
</evidence>
<dbReference type="PANTHER" id="PTHR43278">
    <property type="entry name" value="NAD(P)H-DEPENDENT FMN-CONTAINING OXIDOREDUCTASE YWQN-RELATED"/>
    <property type="match status" value="1"/>
</dbReference>
<dbReference type="Gene3D" id="3.40.50.360">
    <property type="match status" value="1"/>
</dbReference>
<dbReference type="EMBL" id="CP070608">
    <property type="protein sequence ID" value="QSE98658.1"/>
    <property type="molecule type" value="Genomic_DNA"/>
</dbReference>
<dbReference type="InterPro" id="IPR051796">
    <property type="entry name" value="ISF_SsuE-like"/>
</dbReference>
<evidence type="ECO:0000259" key="3">
    <source>
        <dbReference type="Pfam" id="PF03358"/>
    </source>
</evidence>
<sequence>MRKVIILGSARKDGETKKVVTELINISGWDMIDLTDFNISHFDYQHSNRNDDYINLLKRITENYDVLIFATPVYWYSMSGIMKVFFDRITDLLRIEKDIGRKLRNKFMAVISCSNGDNLEDSFWLPFKKSAEHLGINYITGLHTYQDSIDHEKIADFKRIIEEKTTLKNS</sequence>
<dbReference type="Pfam" id="PF03358">
    <property type="entry name" value="FMN_red"/>
    <property type="match status" value="1"/>
</dbReference>
<organism evidence="4 5">
    <name type="scientific">Fulvivirga lutea</name>
    <dbReference type="NCBI Taxonomy" id="2810512"/>
    <lineage>
        <taxon>Bacteria</taxon>
        <taxon>Pseudomonadati</taxon>
        <taxon>Bacteroidota</taxon>
        <taxon>Cytophagia</taxon>
        <taxon>Cytophagales</taxon>
        <taxon>Fulvivirgaceae</taxon>
        <taxon>Fulvivirga</taxon>
    </lineage>
</organism>
<keyword evidence="2" id="KW-0288">FMN</keyword>
<gene>
    <name evidence="4" type="ORF">JR347_06150</name>
</gene>
<reference evidence="4" key="1">
    <citation type="submission" date="2021-02" db="EMBL/GenBank/DDBJ databases">
        <title>Fulvivirga sp. S481 isolated from sea water.</title>
        <authorList>
            <person name="Bae S.S."/>
            <person name="Baek K."/>
        </authorList>
    </citation>
    <scope>NUCLEOTIDE SEQUENCE</scope>
    <source>
        <strain evidence="4">S481</strain>
    </source>
</reference>
<keyword evidence="1" id="KW-0285">Flavoprotein</keyword>
<dbReference type="PANTHER" id="PTHR43278:SF4">
    <property type="entry name" value="NAD(P)H-DEPENDENT FMN-CONTAINING OXIDOREDUCTASE YWQN-RELATED"/>
    <property type="match status" value="1"/>
</dbReference>
<dbReference type="KEGG" id="fuv:JR347_06150"/>
<name>A0A974WND5_9BACT</name>
<dbReference type="AlphaFoldDB" id="A0A974WND5"/>
<dbReference type="InterPro" id="IPR005025">
    <property type="entry name" value="FMN_Rdtase-like_dom"/>
</dbReference>
<evidence type="ECO:0000313" key="5">
    <source>
        <dbReference type="Proteomes" id="UP000662783"/>
    </source>
</evidence>
<accession>A0A974WND5</accession>
<keyword evidence="5" id="KW-1185">Reference proteome</keyword>
<evidence type="ECO:0000256" key="2">
    <source>
        <dbReference type="ARBA" id="ARBA00022643"/>
    </source>
</evidence>
<proteinExistence type="predicted"/>
<dbReference type="GO" id="GO:0016491">
    <property type="term" value="F:oxidoreductase activity"/>
    <property type="evidence" value="ECO:0007669"/>
    <property type="project" value="InterPro"/>
</dbReference>